<comment type="caution">
    <text evidence="2">The sequence shown here is derived from an EMBL/GenBank/DDBJ whole genome shotgun (WGS) entry which is preliminary data.</text>
</comment>
<dbReference type="EMBL" id="JAHRIQ010049283">
    <property type="protein sequence ID" value="MEQ2237593.1"/>
    <property type="molecule type" value="Genomic_DNA"/>
</dbReference>
<sequence>MKPIMLLTSLVNLASAPVSQIFMVRFKNLTQFSAAPLATNYDIFKKSLHLLPLRIFGGTFRSDSAVCYVTLASLLRAEIPLWRPGNSLERRKQNKT</sequence>
<dbReference type="Proteomes" id="UP001482620">
    <property type="component" value="Unassembled WGS sequence"/>
</dbReference>
<keyword evidence="3" id="KW-1185">Reference proteome</keyword>
<evidence type="ECO:0008006" key="4">
    <source>
        <dbReference type="Google" id="ProtNLM"/>
    </source>
</evidence>
<gene>
    <name evidence="2" type="ORF">ILYODFUR_024653</name>
</gene>
<proteinExistence type="predicted"/>
<evidence type="ECO:0000313" key="3">
    <source>
        <dbReference type="Proteomes" id="UP001482620"/>
    </source>
</evidence>
<evidence type="ECO:0000313" key="2">
    <source>
        <dbReference type="EMBL" id="MEQ2237593.1"/>
    </source>
</evidence>
<keyword evidence="1" id="KW-0732">Signal</keyword>
<organism evidence="2 3">
    <name type="scientific">Ilyodon furcidens</name>
    <name type="common">goldbreast splitfin</name>
    <dbReference type="NCBI Taxonomy" id="33524"/>
    <lineage>
        <taxon>Eukaryota</taxon>
        <taxon>Metazoa</taxon>
        <taxon>Chordata</taxon>
        <taxon>Craniata</taxon>
        <taxon>Vertebrata</taxon>
        <taxon>Euteleostomi</taxon>
        <taxon>Actinopterygii</taxon>
        <taxon>Neopterygii</taxon>
        <taxon>Teleostei</taxon>
        <taxon>Neoteleostei</taxon>
        <taxon>Acanthomorphata</taxon>
        <taxon>Ovalentaria</taxon>
        <taxon>Atherinomorphae</taxon>
        <taxon>Cyprinodontiformes</taxon>
        <taxon>Goodeidae</taxon>
        <taxon>Ilyodon</taxon>
    </lineage>
</organism>
<protein>
    <recommendedName>
        <fullName evidence="4">Secreted protein</fullName>
    </recommendedName>
</protein>
<feature type="chain" id="PRO_5046082246" description="Secreted protein" evidence="1">
    <location>
        <begin position="17"/>
        <end position="96"/>
    </location>
</feature>
<evidence type="ECO:0000256" key="1">
    <source>
        <dbReference type="SAM" id="SignalP"/>
    </source>
</evidence>
<reference evidence="2 3" key="1">
    <citation type="submission" date="2021-06" db="EMBL/GenBank/DDBJ databases">
        <authorList>
            <person name="Palmer J.M."/>
        </authorList>
    </citation>
    <scope>NUCLEOTIDE SEQUENCE [LARGE SCALE GENOMIC DNA]</scope>
    <source>
        <strain evidence="3">if_2019</strain>
        <tissue evidence="2">Muscle</tissue>
    </source>
</reference>
<name>A0ABV0U157_9TELE</name>
<feature type="signal peptide" evidence="1">
    <location>
        <begin position="1"/>
        <end position="16"/>
    </location>
</feature>
<accession>A0ABV0U157</accession>